<gene>
    <name evidence="4" type="ORF">TCZZUYSU_CDS0031</name>
</gene>
<organism evidence="4">
    <name type="scientific">Salmonella phage vB_SEnST11_KE25</name>
    <dbReference type="NCBI Taxonomy" id="3161176"/>
    <lineage>
        <taxon>Viruses</taxon>
        <taxon>Duplodnaviria</taxon>
        <taxon>Heunggongvirae</taxon>
        <taxon>Uroviricota</taxon>
        <taxon>Caudoviricetes</taxon>
        <taxon>Rosemountvirus</taxon>
    </lineage>
</organism>
<dbReference type="InterPro" id="IPR053058">
    <property type="entry name" value="Mulikevirus_tape_measure"/>
</dbReference>
<evidence type="ECO:0000313" key="4">
    <source>
        <dbReference type="EMBL" id="XCH40802.1"/>
    </source>
</evidence>
<keyword evidence="1" id="KW-1245">Viral tail assembly</keyword>
<dbReference type="PANTHER" id="PTHR38812">
    <property type="entry name" value="MU-LIKE PROPHAGE FLUMU PROTEIN GP42"/>
    <property type="match status" value="1"/>
</dbReference>
<keyword evidence="2" id="KW-0472">Membrane</keyword>
<feature type="domain" description="Tape measure protein N-terminal" evidence="3">
    <location>
        <begin position="72"/>
        <end position="227"/>
    </location>
</feature>
<keyword evidence="2" id="KW-1133">Transmembrane helix</keyword>
<dbReference type="GO" id="GO:0098003">
    <property type="term" value="P:viral tail assembly"/>
    <property type="evidence" value="ECO:0007669"/>
    <property type="project" value="UniProtKB-KW"/>
</dbReference>
<proteinExistence type="predicted"/>
<dbReference type="InterPro" id="IPR013491">
    <property type="entry name" value="Tape_meas_N"/>
</dbReference>
<keyword evidence="1" id="KW-1188">Viral release from host cell</keyword>
<evidence type="ECO:0000256" key="2">
    <source>
        <dbReference type="SAM" id="Phobius"/>
    </source>
</evidence>
<evidence type="ECO:0000259" key="3">
    <source>
        <dbReference type="Pfam" id="PF20155"/>
    </source>
</evidence>
<sequence>MATIIDSFIVDIETRVDPTGFQLVDHLANRFVVTLGDVINIAERAANALGSLFKPALEADVVAAKLRGFQVDVDSTWQKLFDMSQQMGTPFAEALDGFTKLKAYGVDPLNGSLNTLKTIAAASGGDLHRIIIAYGQAMAMGSLQGQEKNQFINAGVDIWGALTRFTGKKIGELQDMMSKRQITATLLSDALTAEAKRLKPVSEQVAASMKGQLTKIQNLWYNFRAGFSKSQLWKDATKGVTAFVDTLSKYLSGPQVEATFKAMDRFISNLVDNIKRLYQVVTDNFPAMVTIASLALWAFIPVIKRVVDIIILQLARIAIALYTNPVYLMVAAIAALVAVLIDLDDAAAGRETVVKWSKDAVEGWKLVKQYILIIADAIKSIFDGRAWDALSGWWDRFMVKVKAGIDSLKLWLTEAVAQLPGGKYLLKAFGGDNMFDYTDRKLADARNRLTTQGGGDQNGTSLLDSLWSFGSRFNPIWGDLSAGGQGMNAALAAAAANKANNQGGGTTIINNDNSAVVNATVTEAQDAKATGKEITQQVKDHQAAANAVAQSNAKTAVKQ</sequence>
<dbReference type="PANTHER" id="PTHR38812:SF2">
    <property type="entry name" value="MU-LIKE PROPHAGE FLUMU PROTEIN GP42"/>
    <property type="match status" value="1"/>
</dbReference>
<dbReference type="NCBIfam" id="TIGR02675">
    <property type="entry name" value="tape_meas_nterm"/>
    <property type="match status" value="1"/>
</dbReference>
<keyword evidence="2" id="KW-0812">Transmembrane</keyword>
<protein>
    <submittedName>
        <fullName evidence="4">Tail length tape measure protein</fullName>
    </submittedName>
</protein>
<name>A0AAU8GFX8_9CAUD</name>
<reference evidence="4" key="1">
    <citation type="submission" date="2024-05" db="EMBL/GenBank/DDBJ databases">
        <authorList>
            <person name="Mugo M.M."/>
            <person name="Musyoki A.M."/>
            <person name="Makumi A.M."/>
            <person name="Mutai I."/>
            <person name="Drechsel O."/>
            <person name="Kering K.K."/>
            <person name="Muturi P."/>
            <person name="Mbae C.K."/>
            <person name="Kariuki S.M."/>
        </authorList>
    </citation>
    <scope>NUCLEOTIDE SEQUENCE</scope>
</reference>
<dbReference type="Pfam" id="PF20155">
    <property type="entry name" value="TMP_3"/>
    <property type="match status" value="1"/>
</dbReference>
<feature type="transmembrane region" description="Helical" evidence="2">
    <location>
        <begin position="285"/>
        <end position="307"/>
    </location>
</feature>
<evidence type="ECO:0000256" key="1">
    <source>
        <dbReference type="ARBA" id="ARBA00022465"/>
    </source>
</evidence>
<dbReference type="EMBL" id="PP856724">
    <property type="protein sequence ID" value="XCH40802.1"/>
    <property type="molecule type" value="Genomic_DNA"/>
</dbReference>
<accession>A0AAU8GFX8</accession>
<feature type="transmembrane region" description="Helical" evidence="2">
    <location>
        <begin position="319"/>
        <end position="341"/>
    </location>
</feature>